<comment type="caution">
    <text evidence="1">The sequence shown here is derived from an EMBL/GenBank/DDBJ whole genome shotgun (WGS) entry which is preliminary data.</text>
</comment>
<reference evidence="1 2" key="1">
    <citation type="submission" date="2024-04" db="EMBL/GenBank/DDBJ databases">
        <title>Draft genome sequence of a multidrug-resistant Enterobacter quasihormaechei Hakim RU_CBWE strain isolated from pond surface water at the University of Rajshahi in Bangladesh.</title>
        <authorList>
            <person name="Raihan J."/>
            <person name="Islam M.S."/>
            <person name="Khan M.U."/>
            <person name="Romance M."/>
            <person name="Haque M.H."/>
        </authorList>
    </citation>
    <scope>NUCLEOTIDE SEQUENCE [LARGE SCALE GENOMIC DNA]</scope>
    <source>
        <strain evidence="1 2">Hakim RU_CBWE</strain>
    </source>
</reference>
<keyword evidence="2" id="KW-1185">Reference proteome</keyword>
<name>A0ABU9PFH5_9ENTR</name>
<gene>
    <name evidence="1" type="ORF">AAGT82_07845</name>
</gene>
<dbReference type="RefSeq" id="WP_180979090.1">
    <property type="nucleotide sequence ID" value="NZ_JADNYR010000002.1"/>
</dbReference>
<dbReference type="Proteomes" id="UP001490940">
    <property type="component" value="Unassembled WGS sequence"/>
</dbReference>
<proteinExistence type="predicted"/>
<dbReference type="Gene3D" id="3.40.50.720">
    <property type="entry name" value="NAD(P)-binding Rossmann-like Domain"/>
    <property type="match status" value="1"/>
</dbReference>
<organism evidence="1 2">
    <name type="scientific">Enterobacter quasihormaechei</name>
    <dbReference type="NCBI Taxonomy" id="2529382"/>
    <lineage>
        <taxon>Bacteria</taxon>
        <taxon>Pseudomonadati</taxon>
        <taxon>Pseudomonadota</taxon>
        <taxon>Gammaproteobacteria</taxon>
        <taxon>Enterobacterales</taxon>
        <taxon>Enterobacteriaceae</taxon>
        <taxon>Enterobacter</taxon>
    </lineage>
</organism>
<evidence type="ECO:0000313" key="2">
    <source>
        <dbReference type="Proteomes" id="UP001490940"/>
    </source>
</evidence>
<accession>A0ABU9PFH5</accession>
<sequence length="60" mass="6208">MLRDGRILIDATNPVILPGLTLAELGGKNSSQVVTPWAPGARVVKAFNTLLAGVLAQDPA</sequence>
<evidence type="ECO:0000313" key="1">
    <source>
        <dbReference type="EMBL" id="MEM0704337.1"/>
    </source>
</evidence>
<protein>
    <submittedName>
        <fullName evidence="1">Uncharacterized protein</fullName>
    </submittedName>
</protein>
<dbReference type="EMBL" id="JBCGUG010000003">
    <property type="protein sequence ID" value="MEM0704337.1"/>
    <property type="molecule type" value="Genomic_DNA"/>
</dbReference>